<comment type="similarity">
    <text evidence="2">Belongs to the polyprenol kinase family.</text>
</comment>
<keyword evidence="3" id="KW-0150">Chloroplast</keyword>
<keyword evidence="8 17" id="KW-0863">Zinc-finger</keyword>
<keyword evidence="4" id="KW-0934">Plastid</keyword>
<keyword evidence="6" id="KW-0812">Transmembrane</keyword>
<feature type="compositionally biased region" description="Polar residues" evidence="18">
    <location>
        <begin position="330"/>
        <end position="339"/>
    </location>
</feature>
<keyword evidence="13" id="KW-0472">Membrane</keyword>
<evidence type="ECO:0000256" key="9">
    <source>
        <dbReference type="ARBA" id="ARBA00022777"/>
    </source>
</evidence>
<evidence type="ECO:0000313" key="20">
    <source>
        <dbReference type="EMBL" id="PNH12441.1"/>
    </source>
</evidence>
<evidence type="ECO:0000256" key="1">
    <source>
        <dbReference type="ARBA" id="ARBA00004508"/>
    </source>
</evidence>
<gene>
    <name evidence="20" type="ORF">TSOC_000624</name>
</gene>
<dbReference type="EC" id="2.7.1.182" evidence="15"/>
<evidence type="ECO:0000256" key="4">
    <source>
        <dbReference type="ARBA" id="ARBA00022640"/>
    </source>
</evidence>
<comment type="pathway">
    <text evidence="14">Cofactor biosynthesis; tocopherol biosynthesis.</text>
</comment>
<comment type="subcellular location">
    <subcellularLocation>
        <location evidence="1">Plastid</location>
        <location evidence="1">Chloroplast membrane</location>
        <topology evidence="1">Multi-pass membrane protein</topology>
    </subcellularLocation>
</comment>
<feature type="domain" description="MYND-type" evidence="19">
    <location>
        <begin position="778"/>
        <end position="822"/>
    </location>
</feature>
<dbReference type="GO" id="GO:0009507">
    <property type="term" value="C:chloroplast"/>
    <property type="evidence" value="ECO:0007669"/>
    <property type="project" value="UniProtKB-SubCell"/>
</dbReference>
<feature type="compositionally biased region" description="Gly residues" evidence="18">
    <location>
        <begin position="423"/>
        <end position="437"/>
    </location>
</feature>
<comment type="caution">
    <text evidence="20">The sequence shown here is derived from an EMBL/GenBank/DDBJ whole genome shotgun (WGS) entry which is preliminary data.</text>
</comment>
<dbReference type="GO" id="GO:0016020">
    <property type="term" value="C:membrane"/>
    <property type="evidence" value="ECO:0007669"/>
    <property type="project" value="UniProtKB-SubCell"/>
</dbReference>
<evidence type="ECO:0000256" key="10">
    <source>
        <dbReference type="ARBA" id="ARBA00022833"/>
    </source>
</evidence>
<feature type="region of interest" description="Disordered" evidence="18">
    <location>
        <begin position="132"/>
        <end position="157"/>
    </location>
</feature>
<evidence type="ECO:0000313" key="21">
    <source>
        <dbReference type="Proteomes" id="UP000236333"/>
    </source>
</evidence>
<dbReference type="OrthoDB" id="552573at2759"/>
<organism evidence="20 21">
    <name type="scientific">Tetrabaena socialis</name>
    <dbReference type="NCBI Taxonomy" id="47790"/>
    <lineage>
        <taxon>Eukaryota</taxon>
        <taxon>Viridiplantae</taxon>
        <taxon>Chlorophyta</taxon>
        <taxon>core chlorophytes</taxon>
        <taxon>Chlorophyceae</taxon>
        <taxon>CS clade</taxon>
        <taxon>Chlamydomonadales</taxon>
        <taxon>Tetrabaenaceae</taxon>
        <taxon>Tetrabaena</taxon>
    </lineage>
</organism>
<dbReference type="PROSITE" id="PS50865">
    <property type="entry name" value="ZF_MYND_2"/>
    <property type="match status" value="1"/>
</dbReference>
<keyword evidence="21" id="KW-1185">Reference proteome</keyword>
<feature type="compositionally biased region" description="Low complexity" evidence="18">
    <location>
        <begin position="225"/>
        <end position="243"/>
    </location>
</feature>
<evidence type="ECO:0000256" key="8">
    <source>
        <dbReference type="ARBA" id="ARBA00022771"/>
    </source>
</evidence>
<reference evidence="20 21" key="1">
    <citation type="journal article" date="2017" name="Mol. Biol. Evol.">
        <title>The 4-celled Tetrabaena socialis nuclear genome reveals the essential components for genetic control of cell number at the origin of multicellularity in the volvocine lineage.</title>
        <authorList>
            <person name="Featherston J."/>
            <person name="Arakaki Y."/>
            <person name="Hanschen E.R."/>
            <person name="Ferris P.J."/>
            <person name="Michod R.E."/>
            <person name="Olson B.J.S.C."/>
            <person name="Nozaki H."/>
            <person name="Durand P.M."/>
        </authorList>
    </citation>
    <scope>NUCLEOTIDE SEQUENCE [LARGE SCALE GENOMIC DNA]</scope>
    <source>
        <strain evidence="20 21">NIES-571</strain>
    </source>
</reference>
<feature type="compositionally biased region" description="Low complexity" evidence="18">
    <location>
        <begin position="287"/>
        <end position="303"/>
    </location>
</feature>
<feature type="region of interest" description="Disordered" evidence="18">
    <location>
        <begin position="402"/>
        <end position="438"/>
    </location>
</feature>
<dbReference type="Pfam" id="PF01753">
    <property type="entry name" value="zf-MYND"/>
    <property type="match status" value="1"/>
</dbReference>
<evidence type="ECO:0000259" key="19">
    <source>
        <dbReference type="PROSITE" id="PS50865"/>
    </source>
</evidence>
<dbReference type="Proteomes" id="UP000236333">
    <property type="component" value="Unassembled WGS sequence"/>
</dbReference>
<sequence length="837" mass="87203">MRALAACQLRQRRQHALRLAVACSSSGANTDSAEAPHATTACATMHTLTTLGSAYAQPRSSRATHGVREPHALQQLRHQRRQTVVTAAQLHHGACHPEARHPMRRWSASLLLRLLPLPLPQLPLHAPLHQADQLQRPQQVRQGQGDRDAGPAGVAARPTQLASMTMSCRTAGAARTTAAALALTVAMQLITRRRAMTVTRWHSASTGAWWSTTCAPAASWGRGGAPSSAAHSAASSPPTAISSRQRSPKHMKLPAAGPLPSPTGSTAHSTLMMQRPADVSTKQPVTHAGAASSPPPFASGHSSRCTKDGQADSTPTVATAAAPSRAQSTVRCASSMTRSTSAVRGTISNSSSWAVSRGGGLDARNVEGGVASVTIPLALTDLLGPLQLVRLMRWRVQSQLRQRQQTQQQGGAPAARGVAAAGARGGGDSKGGEGPGGWRAREELGLVLTALKLLSREAWRLGESAPGGAPEVLCSEAPRFGLACSVVQLGCGDHGLAPLVPQLLECMRLADAAGGAGAAGPGVGAAEGGESAPGAADVCMVAQAVVACGAAALSVLVSLLEQATASLRCEAGTGGDAGRNLFAIGSRLVLAAVALRPLVKHLPAEVLLACAPQRVLAALAQLTRLLQQQPEWGWQEKELAGAAQQCMMQSVLLLSTDERLVEGCVPGWLWVKEASGAARAGAAQADMLDLAALAAVCGPSYAPQQGPILTITVSGTVAACFRSWRWEDHQQHRVEVVALARARAQELGLLEGRVWQVAAGVGAGRALWPPRLLRLCGNPSCGNFGGDCEEELKLLKCSRCRSVRYCGGACQKQHWPQHKEECERWAVVVAAGEEGDP</sequence>
<keyword evidence="7" id="KW-0479">Metal-binding</keyword>
<dbReference type="PANTHER" id="PTHR32523">
    <property type="entry name" value="PHYTOL KINASE 1, CHLOROPLASTIC"/>
    <property type="match status" value="1"/>
</dbReference>
<evidence type="ECO:0000256" key="11">
    <source>
        <dbReference type="ARBA" id="ARBA00022946"/>
    </source>
</evidence>
<accession>A0A2J8AIV5</accession>
<comment type="catalytic activity">
    <reaction evidence="16">
        <text>phytol + CTP = phytyl phosphate + CDP + H(+)</text>
        <dbReference type="Rhea" id="RHEA:38055"/>
        <dbReference type="ChEBI" id="CHEBI:15378"/>
        <dbReference type="ChEBI" id="CHEBI:17327"/>
        <dbReference type="ChEBI" id="CHEBI:37563"/>
        <dbReference type="ChEBI" id="CHEBI:58069"/>
        <dbReference type="ChEBI" id="CHEBI:75483"/>
        <dbReference type="EC" id="2.7.1.182"/>
    </reaction>
</comment>
<evidence type="ECO:0000256" key="7">
    <source>
        <dbReference type="ARBA" id="ARBA00022723"/>
    </source>
</evidence>
<dbReference type="EMBL" id="PGGS01000009">
    <property type="protein sequence ID" value="PNH12441.1"/>
    <property type="molecule type" value="Genomic_DNA"/>
</dbReference>
<evidence type="ECO:0000256" key="15">
    <source>
        <dbReference type="ARBA" id="ARBA00039024"/>
    </source>
</evidence>
<evidence type="ECO:0000256" key="14">
    <source>
        <dbReference type="ARBA" id="ARBA00024015"/>
    </source>
</evidence>
<keyword evidence="10" id="KW-0862">Zinc</keyword>
<evidence type="ECO:0000256" key="17">
    <source>
        <dbReference type="PROSITE-ProRule" id="PRU00134"/>
    </source>
</evidence>
<protein>
    <recommendedName>
        <fullName evidence="15">phytol kinase</fullName>
        <ecNumber evidence="15">2.7.1.182</ecNumber>
    </recommendedName>
</protein>
<keyword evidence="9" id="KW-0418">Kinase</keyword>
<proteinExistence type="inferred from homology"/>
<evidence type="ECO:0000256" key="2">
    <source>
        <dbReference type="ARBA" id="ARBA00010794"/>
    </source>
</evidence>
<feature type="compositionally biased region" description="Polar residues" evidence="18">
    <location>
        <begin position="262"/>
        <end position="272"/>
    </location>
</feature>
<feature type="compositionally biased region" description="Low complexity" evidence="18">
    <location>
        <begin position="402"/>
        <end position="422"/>
    </location>
</feature>
<dbReference type="PANTHER" id="PTHR32523:SF8">
    <property type="entry name" value="DOLICHOL KINASE"/>
    <property type="match status" value="1"/>
</dbReference>
<dbReference type="Gene3D" id="6.10.140.2220">
    <property type="match status" value="1"/>
</dbReference>
<keyword evidence="5" id="KW-0808">Transferase</keyword>
<dbReference type="SUPFAM" id="SSF144232">
    <property type="entry name" value="HIT/MYND zinc finger-like"/>
    <property type="match status" value="1"/>
</dbReference>
<evidence type="ECO:0000256" key="6">
    <source>
        <dbReference type="ARBA" id="ARBA00022692"/>
    </source>
</evidence>
<feature type="compositionally biased region" description="Low complexity" evidence="18">
    <location>
        <begin position="311"/>
        <end position="329"/>
    </location>
</feature>
<dbReference type="InterPro" id="IPR039606">
    <property type="entry name" value="Phytol/farnesol_kinase"/>
</dbReference>
<dbReference type="GO" id="GO:0008270">
    <property type="term" value="F:zinc ion binding"/>
    <property type="evidence" value="ECO:0007669"/>
    <property type="project" value="UniProtKB-KW"/>
</dbReference>
<name>A0A2J8AIV5_9CHLO</name>
<evidence type="ECO:0000256" key="12">
    <source>
        <dbReference type="ARBA" id="ARBA00022989"/>
    </source>
</evidence>
<dbReference type="InterPro" id="IPR002893">
    <property type="entry name" value="Znf_MYND"/>
</dbReference>
<dbReference type="AlphaFoldDB" id="A0A2J8AIV5"/>
<evidence type="ECO:0000256" key="5">
    <source>
        <dbReference type="ARBA" id="ARBA00022679"/>
    </source>
</evidence>
<keyword evidence="12" id="KW-1133">Transmembrane helix</keyword>
<evidence type="ECO:0000256" key="16">
    <source>
        <dbReference type="ARBA" id="ARBA00048889"/>
    </source>
</evidence>
<keyword evidence="11" id="KW-0809">Transit peptide</keyword>
<evidence type="ECO:0000256" key="18">
    <source>
        <dbReference type="SAM" id="MobiDB-lite"/>
    </source>
</evidence>
<evidence type="ECO:0000256" key="3">
    <source>
        <dbReference type="ARBA" id="ARBA00022528"/>
    </source>
</evidence>
<feature type="region of interest" description="Disordered" evidence="18">
    <location>
        <begin position="220"/>
        <end position="339"/>
    </location>
</feature>
<evidence type="ECO:0000256" key="13">
    <source>
        <dbReference type="ARBA" id="ARBA00023136"/>
    </source>
</evidence>
<dbReference type="GO" id="GO:0010276">
    <property type="term" value="F:phytol kinase activity"/>
    <property type="evidence" value="ECO:0007669"/>
    <property type="project" value="UniProtKB-EC"/>
</dbReference>
<feature type="compositionally biased region" description="Low complexity" evidence="18">
    <location>
        <begin position="132"/>
        <end position="143"/>
    </location>
</feature>